<dbReference type="OrthoDB" id="5592979at2759"/>
<feature type="non-terminal residue" evidence="11">
    <location>
        <position position="130"/>
    </location>
</feature>
<dbReference type="Proteomes" id="UP000092124">
    <property type="component" value="Unassembled WGS sequence"/>
</dbReference>
<comment type="subcellular location">
    <subcellularLocation>
        <location evidence="1">Cytoplasm</location>
        <location evidence="1">Cytosol</location>
    </subcellularLocation>
    <subcellularLocation>
        <location evidence="2">Late endosome membrane</location>
        <topology evidence="2">Peripheral membrane protein</topology>
    </subcellularLocation>
</comment>
<dbReference type="Pfam" id="PF03357">
    <property type="entry name" value="Snf7"/>
    <property type="match status" value="1"/>
</dbReference>
<evidence type="ECO:0000256" key="1">
    <source>
        <dbReference type="ARBA" id="ARBA00004514"/>
    </source>
</evidence>
<keyword evidence="7" id="KW-0653">Protein transport</keyword>
<evidence type="ECO:0000256" key="10">
    <source>
        <dbReference type="SAM" id="MobiDB-lite"/>
    </source>
</evidence>
<dbReference type="GO" id="GO:0005771">
    <property type="term" value="C:multivesicular body"/>
    <property type="evidence" value="ECO:0007669"/>
    <property type="project" value="TreeGrafter"/>
</dbReference>
<evidence type="ECO:0000256" key="7">
    <source>
        <dbReference type="ARBA" id="ARBA00022927"/>
    </source>
</evidence>
<dbReference type="Gene3D" id="1.10.287.1060">
    <property type="entry name" value="ESAT-6-like"/>
    <property type="match status" value="1"/>
</dbReference>
<dbReference type="PANTHER" id="PTHR22761">
    <property type="entry name" value="CHARGED MULTIVESICULAR BODY PROTEIN"/>
    <property type="match status" value="1"/>
</dbReference>
<dbReference type="EMBL" id="LZPO01097214">
    <property type="protein sequence ID" value="OBS64379.1"/>
    <property type="molecule type" value="Genomic_DNA"/>
</dbReference>
<dbReference type="PANTHER" id="PTHR22761:SF77">
    <property type="entry name" value="CHARGED MULTIVESICULAR BODY PROTEIN 4C"/>
    <property type="match status" value="1"/>
</dbReference>
<dbReference type="GO" id="GO:0032511">
    <property type="term" value="P:late endosome to vacuole transport via multivesicular body sorting pathway"/>
    <property type="evidence" value="ECO:0007669"/>
    <property type="project" value="TreeGrafter"/>
</dbReference>
<dbReference type="AlphaFoldDB" id="A0A1A6GEV1"/>
<evidence type="ECO:0000256" key="6">
    <source>
        <dbReference type="ARBA" id="ARBA00022753"/>
    </source>
</evidence>
<dbReference type="GO" id="GO:0005829">
    <property type="term" value="C:cytosol"/>
    <property type="evidence" value="ECO:0007669"/>
    <property type="project" value="UniProtKB-SubCell"/>
</dbReference>
<proteinExistence type="inferred from homology"/>
<keyword evidence="4" id="KW-0813">Transport</keyword>
<sequence length="130" mass="14937">MSKLGKLFKGTRSSRARAAPNPQEALARLRETEEMLAKKQEYLENRIQRELALAKKHGSQNKRGPQITRLEQELQALKRKKRLEKQLTQIDGTLSTIEFQREALENSHTNTEVLRNMGFAAKAMKAVHEN</sequence>
<accession>A0A1A6GEV1</accession>
<gene>
    <name evidence="11" type="ORF">A6R68_07079</name>
</gene>
<organism evidence="11 12">
    <name type="scientific">Neotoma lepida</name>
    <name type="common">Desert woodrat</name>
    <dbReference type="NCBI Taxonomy" id="56216"/>
    <lineage>
        <taxon>Eukaryota</taxon>
        <taxon>Metazoa</taxon>
        <taxon>Chordata</taxon>
        <taxon>Craniata</taxon>
        <taxon>Vertebrata</taxon>
        <taxon>Euteleostomi</taxon>
        <taxon>Mammalia</taxon>
        <taxon>Eutheria</taxon>
        <taxon>Euarchontoglires</taxon>
        <taxon>Glires</taxon>
        <taxon>Rodentia</taxon>
        <taxon>Myomorpha</taxon>
        <taxon>Muroidea</taxon>
        <taxon>Cricetidae</taxon>
        <taxon>Neotominae</taxon>
        <taxon>Neotoma</taxon>
    </lineage>
</organism>
<name>A0A1A6GEV1_NEOLE</name>
<evidence type="ECO:0000256" key="4">
    <source>
        <dbReference type="ARBA" id="ARBA00022448"/>
    </source>
</evidence>
<dbReference type="STRING" id="56216.A0A1A6GEV1"/>
<evidence type="ECO:0000256" key="9">
    <source>
        <dbReference type="ARBA" id="ARBA00023136"/>
    </source>
</evidence>
<evidence type="ECO:0000256" key="5">
    <source>
        <dbReference type="ARBA" id="ARBA00022490"/>
    </source>
</evidence>
<keyword evidence="6" id="KW-0967">Endosome</keyword>
<evidence type="ECO:0000313" key="11">
    <source>
        <dbReference type="EMBL" id="OBS64379.1"/>
    </source>
</evidence>
<comment type="caution">
    <text evidence="11">The sequence shown here is derived from an EMBL/GenBank/DDBJ whole genome shotgun (WGS) entry which is preliminary data.</text>
</comment>
<dbReference type="GO" id="GO:0009898">
    <property type="term" value="C:cytoplasmic side of plasma membrane"/>
    <property type="evidence" value="ECO:0007669"/>
    <property type="project" value="TreeGrafter"/>
</dbReference>
<reference evidence="11 12" key="1">
    <citation type="submission" date="2016-06" db="EMBL/GenBank/DDBJ databases">
        <title>The Draft Genome Sequence and Annotation of the Desert Woodrat Neotoma lepida.</title>
        <authorList>
            <person name="Campbell M."/>
            <person name="Oakeson K.F."/>
            <person name="Yandell M."/>
            <person name="Halpert J.R."/>
            <person name="Dearing D."/>
        </authorList>
    </citation>
    <scope>NUCLEOTIDE SEQUENCE [LARGE SCALE GENOMIC DNA]</scope>
    <source>
        <strain evidence="11">417</strain>
        <tissue evidence="11">Liver</tissue>
    </source>
</reference>
<dbReference type="GO" id="GO:0031902">
    <property type="term" value="C:late endosome membrane"/>
    <property type="evidence" value="ECO:0007669"/>
    <property type="project" value="UniProtKB-SubCell"/>
</dbReference>
<evidence type="ECO:0000256" key="2">
    <source>
        <dbReference type="ARBA" id="ARBA00004633"/>
    </source>
</evidence>
<evidence type="ECO:0000256" key="8">
    <source>
        <dbReference type="ARBA" id="ARBA00023054"/>
    </source>
</evidence>
<dbReference type="GO" id="GO:0000815">
    <property type="term" value="C:ESCRT III complex"/>
    <property type="evidence" value="ECO:0007669"/>
    <property type="project" value="TreeGrafter"/>
</dbReference>
<evidence type="ECO:0000256" key="3">
    <source>
        <dbReference type="ARBA" id="ARBA00006190"/>
    </source>
</evidence>
<dbReference type="GO" id="GO:0006900">
    <property type="term" value="P:vesicle budding from membrane"/>
    <property type="evidence" value="ECO:0007669"/>
    <property type="project" value="TreeGrafter"/>
</dbReference>
<keyword evidence="9" id="KW-0472">Membrane</keyword>
<comment type="similarity">
    <text evidence="3">Belongs to the SNF7 family.</text>
</comment>
<dbReference type="GO" id="GO:0015031">
    <property type="term" value="P:protein transport"/>
    <property type="evidence" value="ECO:0007669"/>
    <property type="project" value="UniProtKB-KW"/>
</dbReference>
<feature type="region of interest" description="Disordered" evidence="10">
    <location>
        <begin position="1"/>
        <end position="24"/>
    </location>
</feature>
<keyword evidence="5" id="KW-0963">Cytoplasm</keyword>
<keyword evidence="12" id="KW-1185">Reference proteome</keyword>
<keyword evidence="8" id="KW-0175">Coiled coil</keyword>
<evidence type="ECO:0000313" key="12">
    <source>
        <dbReference type="Proteomes" id="UP000092124"/>
    </source>
</evidence>
<protein>
    <submittedName>
        <fullName evidence="11">Uncharacterized protein</fullName>
    </submittedName>
</protein>
<dbReference type="InterPro" id="IPR005024">
    <property type="entry name" value="Snf7_fam"/>
</dbReference>